<dbReference type="PROSITE" id="PS00841">
    <property type="entry name" value="XPG_1"/>
    <property type="match status" value="1"/>
</dbReference>
<sequence length="843" mass="93898">MGVHGLTTYLRENQRVLGKTIQFPLAHDSGNGITTIVVDGWSFIYQLYEQSRLPWVYGGEYKAFAQYVEQVVRAWVAIGLEVYFVFDGPSPELKIPTLISRLNRTNVERSLLFFRTSPTSRSTPSFLHENRILPPLVLQSCVVTLERLAREKSGLQVHFADEEGDPYAVELAGRLGAYVVGNDSDFVILNSGQYAGYISLDEMVWTVPLPVDQPATANRDEGGDFQTVVNNKTKKRTVAAQQRTARGLIPPENTLTADLALSVTVYTPSTLALHLKIPITLLPLLASLVGNDFSNLSSTQRNVQSLFFERNLTLSQRITHAANTLSTILNSSTQKRKARHQVGSVMDLIDRAVNSLLVRSPNSLAPGEVDDIVDRIVNAALQYAIDKYEGELYGPASLWPTEICALHGDGTCPLPSIFSRALSQSQEPDSNNGVLLDSVLLRLRTMYLEAFRSGKFQPKLTDVLSTRTFWPRIFLDNPDVEDVARSVGRPIRRWIYALLEDAVGLPEPPAEEPWIEDGSVSQDGWEDEEDPDELIDVIEEDFSDDENVDLLAPLRGELQRLHAEEDPSEIPTSISSRPRSGLRPSSKCVIEYVRRGSRIIPEEVPVPDLAALMISSGFSGYVDLEAWVPVQLRSLKERMSLFLQILESNVPAVRDLPSERLMAVLVVRWLVHTLHLRAAESGMNKDREKERWTHQEARTFLTFYMASLARDGVAERSDNTDANVPITNRNIQLLAQVVMAIETIQLLSQVLLLSERVPANVEALSGIEFHSYLTGTTPLSANAPPQGLWEACMPSLEDAYRVEKQKKTRKPKSEQGKAVSKATHIRAKTSGPGLFSLLVDQEA</sequence>
<dbReference type="InParanoid" id="A0A0D0CFQ3"/>
<dbReference type="GO" id="GO:0016788">
    <property type="term" value="F:hydrolase activity, acting on ester bonds"/>
    <property type="evidence" value="ECO:0007669"/>
    <property type="project" value="InterPro"/>
</dbReference>
<feature type="compositionally biased region" description="Low complexity" evidence="2">
    <location>
        <begin position="573"/>
        <end position="583"/>
    </location>
</feature>
<gene>
    <name evidence="3" type="ORF">PAXRUDRAFT_832773</name>
</gene>
<feature type="region of interest" description="Disordered" evidence="2">
    <location>
        <begin position="562"/>
        <end position="583"/>
    </location>
</feature>
<dbReference type="AlphaFoldDB" id="A0A0D0CFQ3"/>
<evidence type="ECO:0000256" key="1">
    <source>
        <dbReference type="ARBA" id="ARBA00007398"/>
    </source>
</evidence>
<dbReference type="InterPro" id="IPR026832">
    <property type="entry name" value="Asteroid"/>
</dbReference>
<reference evidence="4" key="2">
    <citation type="submission" date="2015-01" db="EMBL/GenBank/DDBJ databases">
        <title>Evolutionary Origins and Diversification of the Mycorrhizal Mutualists.</title>
        <authorList>
            <consortium name="DOE Joint Genome Institute"/>
            <consortium name="Mycorrhizal Genomics Consortium"/>
            <person name="Kohler A."/>
            <person name="Kuo A."/>
            <person name="Nagy L.G."/>
            <person name="Floudas D."/>
            <person name="Copeland A."/>
            <person name="Barry K.W."/>
            <person name="Cichocki N."/>
            <person name="Veneault-Fourrey C."/>
            <person name="LaButti K."/>
            <person name="Lindquist E.A."/>
            <person name="Lipzen A."/>
            <person name="Lundell T."/>
            <person name="Morin E."/>
            <person name="Murat C."/>
            <person name="Riley R."/>
            <person name="Ohm R."/>
            <person name="Sun H."/>
            <person name="Tunlid A."/>
            <person name="Henrissat B."/>
            <person name="Grigoriev I.V."/>
            <person name="Hibbett D.S."/>
            <person name="Martin F."/>
        </authorList>
    </citation>
    <scope>NUCLEOTIDE SEQUENCE [LARGE SCALE GENOMIC DNA]</scope>
    <source>
        <strain evidence="4">Ve08.2h10</strain>
    </source>
</reference>
<dbReference type="PANTHER" id="PTHR15665:SF1">
    <property type="entry name" value="PROTEIN ASTEROID HOMOLOG 1"/>
    <property type="match status" value="1"/>
</dbReference>
<evidence type="ECO:0000313" key="4">
    <source>
        <dbReference type="Proteomes" id="UP000054538"/>
    </source>
</evidence>
<reference evidence="3 4" key="1">
    <citation type="submission" date="2014-04" db="EMBL/GenBank/DDBJ databases">
        <authorList>
            <consortium name="DOE Joint Genome Institute"/>
            <person name="Kuo A."/>
            <person name="Kohler A."/>
            <person name="Jargeat P."/>
            <person name="Nagy L.G."/>
            <person name="Floudas D."/>
            <person name="Copeland A."/>
            <person name="Barry K.W."/>
            <person name="Cichocki N."/>
            <person name="Veneault-Fourrey C."/>
            <person name="LaButti K."/>
            <person name="Lindquist E.A."/>
            <person name="Lipzen A."/>
            <person name="Lundell T."/>
            <person name="Morin E."/>
            <person name="Murat C."/>
            <person name="Sun H."/>
            <person name="Tunlid A."/>
            <person name="Henrissat B."/>
            <person name="Grigoriev I.V."/>
            <person name="Hibbett D.S."/>
            <person name="Martin F."/>
            <person name="Nordberg H.P."/>
            <person name="Cantor M.N."/>
            <person name="Hua S.X."/>
        </authorList>
    </citation>
    <scope>NUCLEOTIDE SEQUENCE [LARGE SCALE GENOMIC DNA]</scope>
    <source>
        <strain evidence="3 4">Ve08.2h10</strain>
    </source>
</reference>
<protein>
    <recommendedName>
        <fullName evidence="5">Asteroid domain-containing protein</fullName>
    </recommendedName>
</protein>
<organism evidence="3 4">
    <name type="scientific">Paxillus rubicundulus Ve08.2h10</name>
    <dbReference type="NCBI Taxonomy" id="930991"/>
    <lineage>
        <taxon>Eukaryota</taxon>
        <taxon>Fungi</taxon>
        <taxon>Dikarya</taxon>
        <taxon>Basidiomycota</taxon>
        <taxon>Agaricomycotina</taxon>
        <taxon>Agaricomycetes</taxon>
        <taxon>Agaricomycetidae</taxon>
        <taxon>Boletales</taxon>
        <taxon>Paxilineae</taxon>
        <taxon>Paxillaceae</taxon>
        <taxon>Paxillus</taxon>
    </lineage>
</organism>
<evidence type="ECO:0000313" key="3">
    <source>
        <dbReference type="EMBL" id="KIK81542.1"/>
    </source>
</evidence>
<feature type="compositionally biased region" description="Basic and acidic residues" evidence="2">
    <location>
        <begin position="803"/>
        <end position="815"/>
    </location>
</feature>
<dbReference type="PANTHER" id="PTHR15665">
    <property type="entry name" value="ASTEROID PROTEIN"/>
    <property type="match status" value="1"/>
</dbReference>
<evidence type="ECO:0008006" key="5">
    <source>
        <dbReference type="Google" id="ProtNLM"/>
    </source>
</evidence>
<dbReference type="Proteomes" id="UP000054538">
    <property type="component" value="Unassembled WGS sequence"/>
</dbReference>
<dbReference type="InterPro" id="IPR019974">
    <property type="entry name" value="XPG_CS"/>
</dbReference>
<comment type="similarity">
    <text evidence="1">Belongs to the asteroid family.</text>
</comment>
<dbReference type="HOGENOM" id="CLU_314230_0_0_1"/>
<evidence type="ECO:0000256" key="2">
    <source>
        <dbReference type="SAM" id="MobiDB-lite"/>
    </source>
</evidence>
<name>A0A0D0CFQ3_9AGAM</name>
<dbReference type="InterPro" id="IPR029060">
    <property type="entry name" value="PIN-like_dom_sf"/>
</dbReference>
<keyword evidence="4" id="KW-1185">Reference proteome</keyword>
<dbReference type="SUPFAM" id="SSF88723">
    <property type="entry name" value="PIN domain-like"/>
    <property type="match status" value="1"/>
</dbReference>
<dbReference type="OrthoDB" id="25987at2759"/>
<accession>A0A0D0CFQ3</accession>
<proteinExistence type="inferred from homology"/>
<feature type="region of interest" description="Disordered" evidence="2">
    <location>
        <begin position="507"/>
        <end position="527"/>
    </location>
</feature>
<feature type="region of interest" description="Disordered" evidence="2">
    <location>
        <begin position="803"/>
        <end position="827"/>
    </location>
</feature>
<dbReference type="STRING" id="930991.A0A0D0CFQ3"/>
<dbReference type="Gene3D" id="3.40.50.1010">
    <property type="entry name" value="5'-nuclease"/>
    <property type="match status" value="1"/>
</dbReference>
<dbReference type="EMBL" id="KN825779">
    <property type="protein sequence ID" value="KIK81542.1"/>
    <property type="molecule type" value="Genomic_DNA"/>
</dbReference>